<comment type="caution">
    <text evidence="1">The sequence shown here is derived from an EMBL/GenBank/DDBJ whole genome shotgun (WGS) entry which is preliminary data.</text>
</comment>
<gene>
    <name evidence="1" type="ORF">N657DRAFT_645239</name>
</gene>
<name>A0AAN6U0Q1_9PEZI</name>
<sequence length="90" mass="10078">MGERKPMEDTVLKTPKVSTTGFEKRRQWLPREGDSLSSNPQCLAGYTALTTCATESSERGLVVLYSARWEQPLFELAAIGSGQWDGRQRD</sequence>
<accession>A0AAN6U0Q1</accession>
<dbReference type="AlphaFoldDB" id="A0AAN6U0Q1"/>
<proteinExistence type="predicted"/>
<dbReference type="RefSeq" id="XP_062647427.1">
    <property type="nucleotide sequence ID" value="XM_062792920.1"/>
</dbReference>
<dbReference type="GeneID" id="87829689"/>
<protein>
    <submittedName>
        <fullName evidence="1">Uncharacterized protein</fullName>
    </submittedName>
</protein>
<evidence type="ECO:0000313" key="1">
    <source>
        <dbReference type="EMBL" id="KAK4123656.1"/>
    </source>
</evidence>
<reference evidence="1" key="2">
    <citation type="submission" date="2023-05" db="EMBL/GenBank/DDBJ databases">
        <authorList>
            <consortium name="Lawrence Berkeley National Laboratory"/>
            <person name="Steindorff A."/>
            <person name="Hensen N."/>
            <person name="Bonometti L."/>
            <person name="Westerberg I."/>
            <person name="Brannstrom I.O."/>
            <person name="Guillou S."/>
            <person name="Cros-Aarteil S."/>
            <person name="Calhoun S."/>
            <person name="Haridas S."/>
            <person name="Kuo A."/>
            <person name="Mondo S."/>
            <person name="Pangilinan J."/>
            <person name="Riley R."/>
            <person name="Labutti K."/>
            <person name="Andreopoulos B."/>
            <person name="Lipzen A."/>
            <person name="Chen C."/>
            <person name="Yanf M."/>
            <person name="Daum C."/>
            <person name="Ng V."/>
            <person name="Clum A."/>
            <person name="Ohm R."/>
            <person name="Martin F."/>
            <person name="Silar P."/>
            <person name="Natvig D."/>
            <person name="Lalanne C."/>
            <person name="Gautier V."/>
            <person name="Ament-Velasquez S.L."/>
            <person name="Kruys A."/>
            <person name="Hutchinson M.I."/>
            <person name="Powell A.J."/>
            <person name="Barry K."/>
            <person name="Miller A.N."/>
            <person name="Grigoriev I.V."/>
            <person name="Debuchy R."/>
            <person name="Gladieux P."/>
            <person name="Thoren M.H."/>
            <person name="Johannesson H."/>
        </authorList>
    </citation>
    <scope>NUCLEOTIDE SEQUENCE</scope>
    <source>
        <strain evidence="1">CBS 731.68</strain>
    </source>
</reference>
<keyword evidence="2" id="KW-1185">Reference proteome</keyword>
<dbReference type="Proteomes" id="UP001302602">
    <property type="component" value="Unassembled WGS sequence"/>
</dbReference>
<dbReference type="EMBL" id="MU853228">
    <property type="protein sequence ID" value="KAK4123656.1"/>
    <property type="molecule type" value="Genomic_DNA"/>
</dbReference>
<organism evidence="1 2">
    <name type="scientific">Parathielavia appendiculata</name>
    <dbReference type="NCBI Taxonomy" id="2587402"/>
    <lineage>
        <taxon>Eukaryota</taxon>
        <taxon>Fungi</taxon>
        <taxon>Dikarya</taxon>
        <taxon>Ascomycota</taxon>
        <taxon>Pezizomycotina</taxon>
        <taxon>Sordariomycetes</taxon>
        <taxon>Sordariomycetidae</taxon>
        <taxon>Sordariales</taxon>
        <taxon>Chaetomiaceae</taxon>
        <taxon>Parathielavia</taxon>
    </lineage>
</organism>
<reference evidence="1" key="1">
    <citation type="journal article" date="2023" name="Mol. Phylogenet. Evol.">
        <title>Genome-scale phylogeny and comparative genomics of the fungal order Sordariales.</title>
        <authorList>
            <person name="Hensen N."/>
            <person name="Bonometti L."/>
            <person name="Westerberg I."/>
            <person name="Brannstrom I.O."/>
            <person name="Guillou S."/>
            <person name="Cros-Aarteil S."/>
            <person name="Calhoun S."/>
            <person name="Haridas S."/>
            <person name="Kuo A."/>
            <person name="Mondo S."/>
            <person name="Pangilinan J."/>
            <person name="Riley R."/>
            <person name="LaButti K."/>
            <person name="Andreopoulos B."/>
            <person name="Lipzen A."/>
            <person name="Chen C."/>
            <person name="Yan M."/>
            <person name="Daum C."/>
            <person name="Ng V."/>
            <person name="Clum A."/>
            <person name="Steindorff A."/>
            <person name="Ohm R.A."/>
            <person name="Martin F."/>
            <person name="Silar P."/>
            <person name="Natvig D.O."/>
            <person name="Lalanne C."/>
            <person name="Gautier V."/>
            <person name="Ament-Velasquez S.L."/>
            <person name="Kruys A."/>
            <person name="Hutchinson M.I."/>
            <person name="Powell A.J."/>
            <person name="Barry K."/>
            <person name="Miller A.N."/>
            <person name="Grigoriev I.V."/>
            <person name="Debuchy R."/>
            <person name="Gladieux P."/>
            <person name="Hiltunen Thoren M."/>
            <person name="Johannesson H."/>
        </authorList>
    </citation>
    <scope>NUCLEOTIDE SEQUENCE</scope>
    <source>
        <strain evidence="1">CBS 731.68</strain>
    </source>
</reference>
<evidence type="ECO:0000313" key="2">
    <source>
        <dbReference type="Proteomes" id="UP001302602"/>
    </source>
</evidence>